<comment type="caution">
    <text evidence="11">The sequence shown here is derived from an EMBL/GenBank/DDBJ whole genome shotgun (WGS) entry which is preliminary data.</text>
</comment>
<protein>
    <submittedName>
        <fullName evidence="11">Acyl-CoA dehydrogenase</fullName>
    </submittedName>
</protein>
<feature type="domain" description="Acyl-CoA oxidase/dehydrogenase middle" evidence="9">
    <location>
        <begin position="130"/>
        <end position="226"/>
    </location>
</feature>
<evidence type="ECO:0000256" key="2">
    <source>
        <dbReference type="ARBA" id="ARBA00009347"/>
    </source>
</evidence>
<dbReference type="InterPro" id="IPR037069">
    <property type="entry name" value="AcylCoA_DH/ox_N_sf"/>
</dbReference>
<dbReference type="InterPro" id="IPR009075">
    <property type="entry name" value="AcylCo_DH/oxidase_C"/>
</dbReference>
<organism evidence="11 12">
    <name type="scientific">Nocardia rhamnosiphila</name>
    <dbReference type="NCBI Taxonomy" id="426716"/>
    <lineage>
        <taxon>Bacteria</taxon>
        <taxon>Bacillati</taxon>
        <taxon>Actinomycetota</taxon>
        <taxon>Actinomycetes</taxon>
        <taxon>Mycobacteriales</taxon>
        <taxon>Nocardiaceae</taxon>
        <taxon>Nocardia</taxon>
    </lineage>
</organism>
<dbReference type="PANTHER" id="PTHR48083">
    <property type="entry name" value="MEDIUM-CHAIN SPECIFIC ACYL-COA DEHYDROGENASE, MITOCHONDRIAL-RELATED"/>
    <property type="match status" value="1"/>
</dbReference>
<evidence type="ECO:0000313" key="12">
    <source>
        <dbReference type="Proteomes" id="UP001550628"/>
    </source>
</evidence>
<dbReference type="CDD" id="cd00567">
    <property type="entry name" value="ACAD"/>
    <property type="match status" value="1"/>
</dbReference>
<dbReference type="RefSeq" id="WP_356960239.1">
    <property type="nucleotide sequence ID" value="NZ_JBEXYG010000003.1"/>
</dbReference>
<dbReference type="InterPro" id="IPR013786">
    <property type="entry name" value="AcylCoA_DH/ox_N"/>
</dbReference>
<accession>A0ABV2X2M6</accession>
<evidence type="ECO:0000259" key="10">
    <source>
        <dbReference type="Pfam" id="PF02771"/>
    </source>
</evidence>
<keyword evidence="4 7" id="KW-0285">Flavoprotein</keyword>
<dbReference type="InterPro" id="IPR009100">
    <property type="entry name" value="AcylCoA_DH/oxidase_NM_dom_sf"/>
</dbReference>
<dbReference type="Pfam" id="PF02770">
    <property type="entry name" value="Acyl-CoA_dh_M"/>
    <property type="match status" value="1"/>
</dbReference>
<name>A0ABV2X2M6_9NOCA</name>
<keyword evidence="6 7" id="KW-0560">Oxidoreductase</keyword>
<dbReference type="InterPro" id="IPR036250">
    <property type="entry name" value="AcylCo_DH-like_C"/>
</dbReference>
<dbReference type="EMBL" id="JBEYBF010000074">
    <property type="protein sequence ID" value="MEU1957410.1"/>
    <property type="molecule type" value="Genomic_DNA"/>
</dbReference>
<evidence type="ECO:0000256" key="5">
    <source>
        <dbReference type="ARBA" id="ARBA00022827"/>
    </source>
</evidence>
<dbReference type="Gene3D" id="1.20.140.10">
    <property type="entry name" value="Butyryl-CoA Dehydrogenase, subunit A, domain 3"/>
    <property type="match status" value="1"/>
</dbReference>
<dbReference type="InterPro" id="IPR006091">
    <property type="entry name" value="Acyl-CoA_Oxase/DH_mid-dom"/>
</dbReference>
<dbReference type="InterPro" id="IPR050741">
    <property type="entry name" value="Acyl-CoA_dehydrogenase"/>
</dbReference>
<dbReference type="SUPFAM" id="SSF47203">
    <property type="entry name" value="Acyl-CoA dehydrogenase C-terminal domain-like"/>
    <property type="match status" value="1"/>
</dbReference>
<evidence type="ECO:0000256" key="7">
    <source>
        <dbReference type="RuleBase" id="RU362125"/>
    </source>
</evidence>
<dbReference type="Pfam" id="PF00441">
    <property type="entry name" value="Acyl-CoA_dh_1"/>
    <property type="match status" value="1"/>
</dbReference>
<dbReference type="Proteomes" id="UP001550628">
    <property type="component" value="Unassembled WGS sequence"/>
</dbReference>
<evidence type="ECO:0000313" key="11">
    <source>
        <dbReference type="EMBL" id="MEU1957410.1"/>
    </source>
</evidence>
<sequence>MIDFTIPAELAAERDRVRAFVADKIVPYERDPRLTSHGPTDELRQELVELARAEDLLTIQAPTALGGRGLTHVEQAVLYEAAGWSTLGPVAMNCAAPDEGNMFLLSKIANPEQTEHYLRPVIDGHQRSVFAMTEPDGAGSDPGQLATTATFDGENFVIEGRKWLITGANGAKTWIIMALLGDNPHLPAGPTLFLTDGDRPGIVIERTMNTMDRNYVAGHCVVRFDNLTLPKSALLGEAGQALRYAQLRLAPARLTHCMRWLGAAERAQSIAIDHAKTRTAFGKTLGEHQGVSFMIADNEIALHQCRLTIWHTCWLMDQGEKARHESSMAKSFVSEELFKVADRCVQILGGIGVSDETVVEMIFRDMRPFRLYDGPTEVHKYAISRKVLR</sequence>
<dbReference type="InterPro" id="IPR046373">
    <property type="entry name" value="Acyl-CoA_Oxase/DH_mid-dom_sf"/>
</dbReference>
<proteinExistence type="inferred from homology"/>
<gene>
    <name evidence="11" type="ORF">ABZ510_36885</name>
</gene>
<dbReference type="Gene3D" id="1.10.540.10">
    <property type="entry name" value="Acyl-CoA dehydrogenase/oxidase, N-terminal domain"/>
    <property type="match status" value="1"/>
</dbReference>
<evidence type="ECO:0000256" key="3">
    <source>
        <dbReference type="ARBA" id="ARBA00011738"/>
    </source>
</evidence>
<reference evidence="11 12" key="1">
    <citation type="submission" date="2024-06" db="EMBL/GenBank/DDBJ databases">
        <title>The Natural Products Discovery Center: Release of the First 8490 Sequenced Strains for Exploring Actinobacteria Biosynthetic Diversity.</title>
        <authorList>
            <person name="Kalkreuter E."/>
            <person name="Kautsar S.A."/>
            <person name="Yang D."/>
            <person name="Bader C.D."/>
            <person name="Teijaro C.N."/>
            <person name="Fluegel L."/>
            <person name="Davis C.M."/>
            <person name="Simpson J.R."/>
            <person name="Lauterbach L."/>
            <person name="Steele A.D."/>
            <person name="Gui C."/>
            <person name="Meng S."/>
            <person name="Li G."/>
            <person name="Viehrig K."/>
            <person name="Ye F."/>
            <person name="Su P."/>
            <person name="Kiefer A.F."/>
            <person name="Nichols A."/>
            <person name="Cepeda A.J."/>
            <person name="Yan W."/>
            <person name="Fan B."/>
            <person name="Jiang Y."/>
            <person name="Adhikari A."/>
            <person name="Zheng C.-J."/>
            <person name="Schuster L."/>
            <person name="Cowan T.M."/>
            <person name="Smanski M.J."/>
            <person name="Chevrette M.G."/>
            <person name="De Carvalho L.P.S."/>
            <person name="Shen B."/>
        </authorList>
    </citation>
    <scope>NUCLEOTIDE SEQUENCE [LARGE SCALE GENOMIC DNA]</scope>
    <source>
        <strain evidence="11 12">NPDC019708</strain>
    </source>
</reference>
<feature type="domain" description="Acyl-CoA dehydrogenase/oxidase C-terminal" evidence="8">
    <location>
        <begin position="242"/>
        <end position="387"/>
    </location>
</feature>
<evidence type="ECO:0000259" key="8">
    <source>
        <dbReference type="Pfam" id="PF00441"/>
    </source>
</evidence>
<feature type="domain" description="Acyl-CoA dehydrogenase/oxidase N-terminal" evidence="10">
    <location>
        <begin position="11"/>
        <end position="124"/>
    </location>
</feature>
<comment type="subunit">
    <text evidence="3">Homodimer.</text>
</comment>
<comment type="cofactor">
    <cofactor evidence="1 7">
        <name>FAD</name>
        <dbReference type="ChEBI" id="CHEBI:57692"/>
    </cofactor>
</comment>
<dbReference type="Pfam" id="PF02771">
    <property type="entry name" value="Acyl-CoA_dh_N"/>
    <property type="match status" value="1"/>
</dbReference>
<keyword evidence="5 7" id="KW-0274">FAD</keyword>
<keyword evidence="12" id="KW-1185">Reference proteome</keyword>
<comment type="similarity">
    <text evidence="2 7">Belongs to the acyl-CoA dehydrogenase family.</text>
</comment>
<evidence type="ECO:0000256" key="6">
    <source>
        <dbReference type="ARBA" id="ARBA00023002"/>
    </source>
</evidence>
<dbReference type="PANTHER" id="PTHR48083:SF13">
    <property type="entry name" value="ACYL-COA DEHYDROGENASE FAMILY MEMBER 11"/>
    <property type="match status" value="1"/>
</dbReference>
<evidence type="ECO:0000256" key="4">
    <source>
        <dbReference type="ARBA" id="ARBA00022630"/>
    </source>
</evidence>
<dbReference type="Gene3D" id="2.40.110.10">
    <property type="entry name" value="Butyryl-CoA Dehydrogenase, subunit A, domain 2"/>
    <property type="match status" value="1"/>
</dbReference>
<evidence type="ECO:0000259" key="9">
    <source>
        <dbReference type="Pfam" id="PF02770"/>
    </source>
</evidence>
<evidence type="ECO:0000256" key="1">
    <source>
        <dbReference type="ARBA" id="ARBA00001974"/>
    </source>
</evidence>
<dbReference type="SUPFAM" id="SSF56645">
    <property type="entry name" value="Acyl-CoA dehydrogenase NM domain-like"/>
    <property type="match status" value="1"/>
</dbReference>